<name>A0AAV2E387_9ROSI</name>
<feature type="compositionally biased region" description="Basic and acidic residues" evidence="1">
    <location>
        <begin position="58"/>
        <end position="86"/>
    </location>
</feature>
<dbReference type="Proteomes" id="UP001497516">
    <property type="component" value="Chromosome 4"/>
</dbReference>
<evidence type="ECO:0000313" key="2">
    <source>
        <dbReference type="EMBL" id="CAL1380340.1"/>
    </source>
</evidence>
<evidence type="ECO:0000313" key="3">
    <source>
        <dbReference type="Proteomes" id="UP001497516"/>
    </source>
</evidence>
<gene>
    <name evidence="2" type="ORF">LTRI10_LOCUS21791</name>
</gene>
<proteinExistence type="predicted"/>
<reference evidence="2 3" key="1">
    <citation type="submission" date="2024-04" db="EMBL/GenBank/DDBJ databases">
        <authorList>
            <person name="Fracassetti M."/>
        </authorList>
    </citation>
    <scope>NUCLEOTIDE SEQUENCE [LARGE SCALE GENOMIC DNA]</scope>
</reference>
<feature type="region of interest" description="Disordered" evidence="1">
    <location>
        <begin position="1"/>
        <end position="86"/>
    </location>
</feature>
<feature type="compositionally biased region" description="Basic and acidic residues" evidence="1">
    <location>
        <begin position="23"/>
        <end position="34"/>
    </location>
</feature>
<evidence type="ECO:0000256" key="1">
    <source>
        <dbReference type="SAM" id="MobiDB-lite"/>
    </source>
</evidence>
<organism evidence="2 3">
    <name type="scientific">Linum trigynum</name>
    <dbReference type="NCBI Taxonomy" id="586398"/>
    <lineage>
        <taxon>Eukaryota</taxon>
        <taxon>Viridiplantae</taxon>
        <taxon>Streptophyta</taxon>
        <taxon>Embryophyta</taxon>
        <taxon>Tracheophyta</taxon>
        <taxon>Spermatophyta</taxon>
        <taxon>Magnoliopsida</taxon>
        <taxon>eudicotyledons</taxon>
        <taxon>Gunneridae</taxon>
        <taxon>Pentapetalae</taxon>
        <taxon>rosids</taxon>
        <taxon>fabids</taxon>
        <taxon>Malpighiales</taxon>
        <taxon>Linaceae</taxon>
        <taxon>Linum</taxon>
    </lineage>
</organism>
<dbReference type="EMBL" id="OZ034817">
    <property type="protein sequence ID" value="CAL1380340.1"/>
    <property type="molecule type" value="Genomic_DNA"/>
</dbReference>
<sequence length="86" mass="9410">MWVGKRKKKLEDCSPDATTTRRGARDNNLDEDKAASGGGRVDGARGLKVGLMATGTEARADGEQGRPRRQETRRGGDKRQGRVEEK</sequence>
<dbReference type="AlphaFoldDB" id="A0AAV2E387"/>
<protein>
    <submittedName>
        <fullName evidence="2">Uncharacterized protein</fullName>
    </submittedName>
</protein>
<accession>A0AAV2E387</accession>
<keyword evidence="3" id="KW-1185">Reference proteome</keyword>